<feature type="domain" description="GH16" evidence="4">
    <location>
        <begin position="15"/>
        <end position="284"/>
    </location>
</feature>
<dbReference type="Proteomes" id="UP000245535">
    <property type="component" value="Unassembled WGS sequence"/>
</dbReference>
<dbReference type="InterPro" id="IPR008979">
    <property type="entry name" value="Galactose-bd-like_sf"/>
</dbReference>
<protein>
    <submittedName>
        <fullName evidence="5">Putative secreted protein (Por secretion system target)</fullName>
    </submittedName>
</protein>
<dbReference type="RefSeq" id="WP_109622066.1">
    <property type="nucleotide sequence ID" value="NZ_QGDO01000008.1"/>
</dbReference>
<dbReference type="GO" id="GO:0004553">
    <property type="term" value="F:hydrolase activity, hydrolyzing O-glycosyl compounds"/>
    <property type="evidence" value="ECO:0007669"/>
    <property type="project" value="InterPro"/>
</dbReference>
<evidence type="ECO:0000313" key="5">
    <source>
        <dbReference type="EMBL" id="PWJ37919.1"/>
    </source>
</evidence>
<dbReference type="PROSITE" id="PS51762">
    <property type="entry name" value="GH16_2"/>
    <property type="match status" value="1"/>
</dbReference>
<dbReference type="EMBL" id="QGDO01000008">
    <property type="protein sequence ID" value="PWJ37919.1"/>
    <property type="molecule type" value="Genomic_DNA"/>
</dbReference>
<comment type="caution">
    <text evidence="5">The sequence shown here is derived from an EMBL/GenBank/DDBJ whole genome shotgun (WGS) entry which is preliminary data.</text>
</comment>
<dbReference type="Pfam" id="PF00722">
    <property type="entry name" value="Glyco_hydro_16"/>
    <property type="match status" value="1"/>
</dbReference>
<dbReference type="NCBIfam" id="TIGR04183">
    <property type="entry name" value="Por_Secre_tail"/>
    <property type="match status" value="1"/>
</dbReference>
<dbReference type="SUPFAM" id="SSF49785">
    <property type="entry name" value="Galactose-binding domain-like"/>
    <property type="match status" value="1"/>
</dbReference>
<dbReference type="AlphaFoldDB" id="A0A315Z4A7"/>
<proteinExistence type="inferred from homology"/>
<evidence type="ECO:0000256" key="3">
    <source>
        <dbReference type="SAM" id="SignalP"/>
    </source>
</evidence>
<name>A0A315Z4A7_SEDFL</name>
<dbReference type="Gene3D" id="2.60.120.260">
    <property type="entry name" value="Galactose-binding domain-like"/>
    <property type="match status" value="1"/>
</dbReference>
<evidence type="ECO:0000256" key="1">
    <source>
        <dbReference type="ARBA" id="ARBA00006865"/>
    </source>
</evidence>
<evidence type="ECO:0000313" key="6">
    <source>
        <dbReference type="Proteomes" id="UP000245535"/>
    </source>
</evidence>
<dbReference type="InterPro" id="IPR000757">
    <property type="entry name" value="Beta-glucanase-like"/>
</dbReference>
<feature type="chain" id="PRO_5016289777" evidence="3">
    <location>
        <begin position="22"/>
        <end position="624"/>
    </location>
</feature>
<keyword evidence="6" id="KW-1185">Reference proteome</keyword>
<dbReference type="Pfam" id="PF18962">
    <property type="entry name" value="Por_Secre_tail"/>
    <property type="match status" value="1"/>
</dbReference>
<reference evidence="5 6" key="1">
    <citation type="submission" date="2018-03" db="EMBL/GenBank/DDBJ databases">
        <title>Genomic Encyclopedia of Archaeal and Bacterial Type Strains, Phase II (KMG-II): from individual species to whole genera.</title>
        <authorList>
            <person name="Goeker M."/>
        </authorList>
    </citation>
    <scope>NUCLEOTIDE SEQUENCE [LARGE SCALE GENOMIC DNA]</scope>
    <source>
        <strain evidence="5 6">DSM 28229</strain>
    </source>
</reference>
<feature type="signal peptide" evidence="3">
    <location>
        <begin position="1"/>
        <end position="21"/>
    </location>
</feature>
<dbReference type="SUPFAM" id="SSF49899">
    <property type="entry name" value="Concanavalin A-like lectins/glucanases"/>
    <property type="match status" value="1"/>
</dbReference>
<comment type="similarity">
    <text evidence="1">Belongs to the glycosyl hydrolase 16 family.</text>
</comment>
<evidence type="ECO:0000259" key="4">
    <source>
        <dbReference type="PROSITE" id="PS51762"/>
    </source>
</evidence>
<gene>
    <name evidence="5" type="ORF">BC781_10854</name>
</gene>
<organism evidence="5 6">
    <name type="scientific">Sediminitomix flava</name>
    <dbReference type="NCBI Taxonomy" id="379075"/>
    <lineage>
        <taxon>Bacteria</taxon>
        <taxon>Pseudomonadati</taxon>
        <taxon>Bacteroidota</taxon>
        <taxon>Cytophagia</taxon>
        <taxon>Cytophagales</taxon>
        <taxon>Flammeovirgaceae</taxon>
        <taxon>Sediminitomix</taxon>
    </lineage>
</organism>
<dbReference type="Gene3D" id="2.60.120.200">
    <property type="match status" value="1"/>
</dbReference>
<evidence type="ECO:0000256" key="2">
    <source>
        <dbReference type="ARBA" id="ARBA00022801"/>
    </source>
</evidence>
<dbReference type="InterPro" id="IPR026444">
    <property type="entry name" value="Secre_tail"/>
</dbReference>
<dbReference type="Pfam" id="PF02018">
    <property type="entry name" value="CBM_4_9"/>
    <property type="match status" value="1"/>
</dbReference>
<sequence length="624" mass="70266">MQIIHKLLVFILLVSSFKTLADPPEPKKGYRWVLNKRFSDEFNGTSLNGLKWRNYFDGWKGRPPAKFVPSSVSVKDGYMQIKNAMLDQADGSYIIAGGAVQSLSSEASYGYYECRFKSSKIRMSTTFWLSNKKELLDETECTTDRYSQELDISETVGGHTGTFQNHMHSNTHYRHIPCGESKEVFHSAGAKKELASTVWEDFHTYACWWENAYTAHFYADGEYFTTVDFDTSIDATAPFDRPMRVNMVTETYDWITPPEEADLRDDAINTSYYDWIRAYTLVPIDEVIEEEVIEETPLLTNAGFEEGNLNGWQTWGNVVEVVSDNFYSGENAIHVIGGGAPEQVISLKPNTTYTLRCYAKVVSGSINLGVKEGASGAVTCSGNSYQKYELEFTTDDSGKVKIYFYAIKETDEGYADDFELTEKDAVVQEPEIFEIYTEELSFSEDLSALEVENEYEILMTYKANFDRTIKLVLKDKNGNSIAETSQTVLAGYGKDSFTLPVNTTLTKGEKYIIEASLSDQEIGETVTNISQTVQIGQVEEPQEPTTILGTEDLGSIQTIFPNPVETVLNLKGIDVGSQFKIFTLQGQMIRSGIISSDTIPVESLKRGSYLLSINDKLYRRFIKK</sequence>
<dbReference type="OrthoDB" id="1421570at2"/>
<keyword evidence="3" id="KW-0732">Signal</keyword>
<keyword evidence="2" id="KW-0378">Hydrolase</keyword>
<dbReference type="InterPro" id="IPR003305">
    <property type="entry name" value="CenC_carb-bd"/>
</dbReference>
<accession>A0A315Z4A7</accession>
<dbReference type="GO" id="GO:0005975">
    <property type="term" value="P:carbohydrate metabolic process"/>
    <property type="evidence" value="ECO:0007669"/>
    <property type="project" value="InterPro"/>
</dbReference>
<dbReference type="InterPro" id="IPR013320">
    <property type="entry name" value="ConA-like_dom_sf"/>
</dbReference>